<protein>
    <submittedName>
        <fullName evidence="3">Uncharacterized protein</fullName>
    </submittedName>
</protein>
<dbReference type="Proteomes" id="UP000829354">
    <property type="component" value="Chromosome II"/>
</dbReference>
<reference evidence="3 5" key="1">
    <citation type="submission" date="2022-04" db="EMBL/GenBank/DDBJ databases">
        <title>Chromosome-level reference genomes for two strains of Caenorhabditis briggsae: an improved platform for comparative genomics.</title>
        <authorList>
            <person name="Stevens L."/>
            <person name="Andersen E."/>
        </authorList>
    </citation>
    <scope>NUCLEOTIDE SEQUENCE [LARGE SCALE GENOMIC DNA]</scope>
    <source>
        <strain evidence="3">VX34</strain>
        <tissue evidence="3">Whole-organism</tissue>
    </source>
</reference>
<accession>A0AAE9ECW5</accession>
<proteinExistence type="predicted"/>
<dbReference type="Proteomes" id="UP000827892">
    <property type="component" value="Chromosome II"/>
</dbReference>
<gene>
    <name evidence="2" type="ORF">L3Y34_018866</name>
    <name evidence="3" type="ORF">L5515_014987</name>
</gene>
<keyword evidence="5" id="KW-1185">Reference proteome</keyword>
<name>A0AAE9ECW5_CAEBR</name>
<evidence type="ECO:0000313" key="3">
    <source>
        <dbReference type="EMBL" id="UMM19339.1"/>
    </source>
</evidence>
<feature type="region of interest" description="Disordered" evidence="1">
    <location>
        <begin position="1"/>
        <end position="35"/>
    </location>
</feature>
<dbReference type="EMBL" id="CP092621">
    <property type="protein sequence ID" value="UMM19339.1"/>
    <property type="molecule type" value="Genomic_DNA"/>
</dbReference>
<dbReference type="EMBL" id="CP090892">
    <property type="protein sequence ID" value="ULU07421.1"/>
    <property type="molecule type" value="Genomic_DNA"/>
</dbReference>
<organism evidence="3 5">
    <name type="scientific">Caenorhabditis briggsae</name>
    <dbReference type="NCBI Taxonomy" id="6238"/>
    <lineage>
        <taxon>Eukaryota</taxon>
        <taxon>Metazoa</taxon>
        <taxon>Ecdysozoa</taxon>
        <taxon>Nematoda</taxon>
        <taxon>Chromadorea</taxon>
        <taxon>Rhabditida</taxon>
        <taxon>Rhabditina</taxon>
        <taxon>Rhabditomorpha</taxon>
        <taxon>Rhabditoidea</taxon>
        <taxon>Rhabditidae</taxon>
        <taxon>Peloderinae</taxon>
        <taxon>Caenorhabditis</taxon>
    </lineage>
</organism>
<sequence length="35" mass="3585">MSCLASKTTPSTNTCSVSISSPKATELGGYSFSQL</sequence>
<feature type="compositionally biased region" description="Polar residues" evidence="1">
    <location>
        <begin position="1"/>
        <end position="23"/>
    </location>
</feature>
<evidence type="ECO:0000313" key="4">
    <source>
        <dbReference type="Proteomes" id="UP000827892"/>
    </source>
</evidence>
<evidence type="ECO:0000256" key="1">
    <source>
        <dbReference type="SAM" id="MobiDB-lite"/>
    </source>
</evidence>
<evidence type="ECO:0000313" key="2">
    <source>
        <dbReference type="EMBL" id="ULU07421.1"/>
    </source>
</evidence>
<evidence type="ECO:0000313" key="5">
    <source>
        <dbReference type="Proteomes" id="UP000829354"/>
    </source>
</evidence>
<dbReference type="AlphaFoldDB" id="A0AAE9ECW5"/>
<reference evidence="2 4" key="2">
    <citation type="submission" date="2022-05" db="EMBL/GenBank/DDBJ databases">
        <title>Chromosome-level reference genomes for two strains of Caenorhabditis briggsae: an improved platform for comparative genomics.</title>
        <authorList>
            <person name="Stevens L."/>
            <person name="Andersen E.C."/>
        </authorList>
    </citation>
    <scope>NUCLEOTIDE SEQUENCE [LARGE SCALE GENOMIC DNA]</scope>
    <source>
        <strain evidence="2">QX1410_ONT</strain>
        <tissue evidence="2">Whole-organism</tissue>
    </source>
</reference>